<evidence type="ECO:0000256" key="2">
    <source>
        <dbReference type="ARBA" id="ARBA00023125"/>
    </source>
</evidence>
<dbReference type="PROSITE" id="PS50995">
    <property type="entry name" value="HTH_MARR_2"/>
    <property type="match status" value="1"/>
</dbReference>
<keyword evidence="3" id="KW-0804">Transcription</keyword>
<dbReference type="KEGG" id="pseg:D3H65_27020"/>
<dbReference type="SMART" id="SM00347">
    <property type="entry name" value="HTH_MARR"/>
    <property type="match status" value="1"/>
</dbReference>
<evidence type="ECO:0000313" key="5">
    <source>
        <dbReference type="EMBL" id="AXY77409.1"/>
    </source>
</evidence>
<dbReference type="PANTHER" id="PTHR42756:SF1">
    <property type="entry name" value="TRANSCRIPTIONAL REPRESSOR OF EMRAB OPERON"/>
    <property type="match status" value="1"/>
</dbReference>
<keyword evidence="2" id="KW-0238">DNA-binding</keyword>
<dbReference type="Gene3D" id="1.10.10.10">
    <property type="entry name" value="Winged helix-like DNA-binding domain superfamily/Winged helix DNA-binding domain"/>
    <property type="match status" value="1"/>
</dbReference>
<dbReference type="EMBL" id="CP032157">
    <property type="protein sequence ID" value="AXY77409.1"/>
    <property type="molecule type" value="Genomic_DNA"/>
</dbReference>
<dbReference type="Proteomes" id="UP000263900">
    <property type="component" value="Chromosome"/>
</dbReference>
<evidence type="ECO:0000313" key="6">
    <source>
        <dbReference type="Proteomes" id="UP000263900"/>
    </source>
</evidence>
<dbReference type="InterPro" id="IPR036388">
    <property type="entry name" value="WH-like_DNA-bd_sf"/>
</dbReference>
<keyword evidence="6" id="KW-1185">Reference proteome</keyword>
<feature type="domain" description="HTH marR-type" evidence="4">
    <location>
        <begin position="5"/>
        <end position="142"/>
    </location>
</feature>
<dbReference type="InterPro" id="IPR036390">
    <property type="entry name" value="WH_DNA-bd_sf"/>
</dbReference>
<dbReference type="InterPro" id="IPR000835">
    <property type="entry name" value="HTH_MarR-typ"/>
</dbReference>
<evidence type="ECO:0000256" key="3">
    <source>
        <dbReference type="ARBA" id="ARBA00023163"/>
    </source>
</evidence>
<organism evidence="5 6">
    <name type="scientific">Paraflavitalea soli</name>
    <dbReference type="NCBI Taxonomy" id="2315862"/>
    <lineage>
        <taxon>Bacteria</taxon>
        <taxon>Pseudomonadati</taxon>
        <taxon>Bacteroidota</taxon>
        <taxon>Chitinophagia</taxon>
        <taxon>Chitinophagales</taxon>
        <taxon>Chitinophagaceae</taxon>
        <taxon>Paraflavitalea</taxon>
    </lineage>
</organism>
<reference evidence="5 6" key="1">
    <citation type="submission" date="2018-09" db="EMBL/GenBank/DDBJ databases">
        <title>Genome sequencing of strain 6GH32-13.</title>
        <authorList>
            <person name="Weon H.-Y."/>
            <person name="Heo J."/>
            <person name="Kwon S.-W."/>
        </authorList>
    </citation>
    <scope>NUCLEOTIDE SEQUENCE [LARGE SCALE GENOMIC DNA]</scope>
    <source>
        <strain evidence="5 6">5GH32-13</strain>
    </source>
</reference>
<dbReference type="OrthoDB" id="1551170at2"/>
<dbReference type="AlphaFoldDB" id="A0A3B7MW27"/>
<keyword evidence="1" id="KW-0805">Transcription regulation</keyword>
<dbReference type="SUPFAM" id="SSF46785">
    <property type="entry name" value="Winged helix' DNA-binding domain"/>
    <property type="match status" value="1"/>
</dbReference>
<protein>
    <submittedName>
        <fullName evidence="5">MarR family transcriptional regulator</fullName>
    </submittedName>
</protein>
<name>A0A3B7MW27_9BACT</name>
<dbReference type="GO" id="GO:0003677">
    <property type="term" value="F:DNA binding"/>
    <property type="evidence" value="ECO:0007669"/>
    <property type="project" value="UniProtKB-KW"/>
</dbReference>
<proteinExistence type="predicted"/>
<dbReference type="RefSeq" id="WP_119053285.1">
    <property type="nucleotide sequence ID" value="NZ_CP032157.1"/>
</dbReference>
<sequence>MKPSESKYRHCMYFVANALGRRIEKLAIESWKKVDLSPSHAYLLMLAIEEPGIQPTGLSEQLILTPSTITRLIEKLEDKGLVSRDNEGKLTKVYPTQKAKEMYPALQECLTHFIENYSNILGKEESMRMVGNMACLADKLGD</sequence>
<accession>A0A3B7MW27</accession>
<dbReference type="GO" id="GO:0003700">
    <property type="term" value="F:DNA-binding transcription factor activity"/>
    <property type="evidence" value="ECO:0007669"/>
    <property type="project" value="InterPro"/>
</dbReference>
<gene>
    <name evidence="5" type="ORF">D3H65_27020</name>
</gene>
<dbReference type="Pfam" id="PF01047">
    <property type="entry name" value="MarR"/>
    <property type="match status" value="1"/>
</dbReference>
<evidence type="ECO:0000256" key="1">
    <source>
        <dbReference type="ARBA" id="ARBA00023015"/>
    </source>
</evidence>
<evidence type="ECO:0000259" key="4">
    <source>
        <dbReference type="PROSITE" id="PS50995"/>
    </source>
</evidence>
<dbReference type="PANTHER" id="PTHR42756">
    <property type="entry name" value="TRANSCRIPTIONAL REGULATOR, MARR"/>
    <property type="match status" value="1"/>
</dbReference>